<protein>
    <submittedName>
        <fullName evidence="1">Uncharacterized protein</fullName>
    </submittedName>
</protein>
<accession>A0A1F6APY9</accession>
<evidence type="ECO:0000313" key="1">
    <source>
        <dbReference type="EMBL" id="OGG26347.1"/>
    </source>
</evidence>
<name>A0A1F6APY9_9BACT</name>
<evidence type="ECO:0000313" key="2">
    <source>
        <dbReference type="Proteomes" id="UP000176609"/>
    </source>
</evidence>
<comment type="caution">
    <text evidence="1">The sequence shown here is derived from an EMBL/GenBank/DDBJ whole genome shotgun (WGS) entry which is preliminary data.</text>
</comment>
<gene>
    <name evidence="1" type="ORF">A2960_03375</name>
</gene>
<proteinExistence type="predicted"/>
<sequence length="85" mass="8985">MSQIGRLAILSPGQGTAILPDWADASGMKDVCNNIQLALPDGPDVQKLLMTPAEQRLVSALNAHILLSAVVGCTSNQLRPHLNQS</sequence>
<dbReference type="EMBL" id="MFJR01000010">
    <property type="protein sequence ID" value="OGG26347.1"/>
    <property type="molecule type" value="Genomic_DNA"/>
</dbReference>
<dbReference type="Proteomes" id="UP000176609">
    <property type="component" value="Unassembled WGS sequence"/>
</dbReference>
<reference evidence="1 2" key="1">
    <citation type="journal article" date="2016" name="Nat. Commun.">
        <title>Thousands of microbial genomes shed light on interconnected biogeochemical processes in an aquifer system.</title>
        <authorList>
            <person name="Anantharaman K."/>
            <person name="Brown C.T."/>
            <person name="Hug L.A."/>
            <person name="Sharon I."/>
            <person name="Castelle C.J."/>
            <person name="Probst A.J."/>
            <person name="Thomas B.C."/>
            <person name="Singh A."/>
            <person name="Wilkins M.J."/>
            <person name="Karaoz U."/>
            <person name="Brodie E.L."/>
            <person name="Williams K.H."/>
            <person name="Hubbard S.S."/>
            <person name="Banfield J.F."/>
        </authorList>
    </citation>
    <scope>NUCLEOTIDE SEQUENCE [LARGE SCALE GENOMIC DNA]</scope>
</reference>
<organism evidence="1 2">
    <name type="scientific">Candidatus Gottesmanbacteria bacterium RIFCSPLOWO2_01_FULL_39_12b</name>
    <dbReference type="NCBI Taxonomy" id="1798388"/>
    <lineage>
        <taxon>Bacteria</taxon>
        <taxon>Candidatus Gottesmaniibacteriota</taxon>
    </lineage>
</organism>
<dbReference type="AlphaFoldDB" id="A0A1F6APY9"/>